<sequence>MPTLQTNTPVLLSLRSLGHRPDVCPTPDRKICSSCGLDNPLPDHHCVPNCKLCGLSHETASKDCKRRQNPNPPPRVPRNQAEQTTTTNRTSTATQNPPQDREQWPPLPTPPSPTKEARTTDKVSWSQTLTNLSTAQRLPPHPTQSPNMQQTPQLPSTTFQQPSTSKSPTQNNEDNNVVNPGCTSVPETEPSIQQVIAKQIELQFSVFTANITTGIKSLMQLCEKTNERVAALESRIAPSEQALQQQQSRFDQALRQHQNKVEQAVQQLRTQLDRIHQRLSVLEQKSDLAHKKQKTSEDNAHLDALLPPDDQTAE</sequence>
<dbReference type="VEuPathDB" id="VectorBase:HLOH_047254"/>
<evidence type="ECO:0000313" key="3">
    <source>
        <dbReference type="EMBL" id="KAH9364835.1"/>
    </source>
</evidence>
<organism evidence="3 4">
    <name type="scientific">Haemaphysalis longicornis</name>
    <name type="common">Bush tick</name>
    <dbReference type="NCBI Taxonomy" id="44386"/>
    <lineage>
        <taxon>Eukaryota</taxon>
        <taxon>Metazoa</taxon>
        <taxon>Ecdysozoa</taxon>
        <taxon>Arthropoda</taxon>
        <taxon>Chelicerata</taxon>
        <taxon>Arachnida</taxon>
        <taxon>Acari</taxon>
        <taxon>Parasitiformes</taxon>
        <taxon>Ixodida</taxon>
        <taxon>Ixodoidea</taxon>
        <taxon>Ixodidae</taxon>
        <taxon>Haemaphysalinae</taxon>
        <taxon>Haemaphysalis</taxon>
    </lineage>
</organism>
<feature type="region of interest" description="Disordered" evidence="2">
    <location>
        <begin position="286"/>
        <end position="314"/>
    </location>
</feature>
<keyword evidence="4" id="KW-1185">Reference proteome</keyword>
<feature type="compositionally biased region" description="Basic and acidic residues" evidence="2">
    <location>
        <begin position="286"/>
        <end position="301"/>
    </location>
</feature>
<reference evidence="3 4" key="1">
    <citation type="journal article" date="2020" name="Cell">
        <title>Large-Scale Comparative Analyses of Tick Genomes Elucidate Their Genetic Diversity and Vector Capacities.</title>
        <authorList>
            <consortium name="Tick Genome and Microbiome Consortium (TIGMIC)"/>
            <person name="Jia N."/>
            <person name="Wang J."/>
            <person name="Shi W."/>
            <person name="Du L."/>
            <person name="Sun Y."/>
            <person name="Zhan W."/>
            <person name="Jiang J.F."/>
            <person name="Wang Q."/>
            <person name="Zhang B."/>
            <person name="Ji P."/>
            <person name="Bell-Sakyi L."/>
            <person name="Cui X.M."/>
            <person name="Yuan T.T."/>
            <person name="Jiang B.G."/>
            <person name="Yang W.F."/>
            <person name="Lam T.T."/>
            <person name="Chang Q.C."/>
            <person name="Ding S.J."/>
            <person name="Wang X.J."/>
            <person name="Zhu J.G."/>
            <person name="Ruan X.D."/>
            <person name="Zhao L."/>
            <person name="Wei J.T."/>
            <person name="Ye R.Z."/>
            <person name="Que T.C."/>
            <person name="Du C.H."/>
            <person name="Zhou Y.H."/>
            <person name="Cheng J.X."/>
            <person name="Dai P.F."/>
            <person name="Guo W.B."/>
            <person name="Han X.H."/>
            <person name="Huang E.J."/>
            <person name="Li L.F."/>
            <person name="Wei W."/>
            <person name="Gao Y.C."/>
            <person name="Liu J.Z."/>
            <person name="Shao H.Z."/>
            <person name="Wang X."/>
            <person name="Wang C.C."/>
            <person name="Yang T.C."/>
            <person name="Huo Q.B."/>
            <person name="Li W."/>
            <person name="Chen H.Y."/>
            <person name="Chen S.E."/>
            <person name="Zhou L.G."/>
            <person name="Ni X.B."/>
            <person name="Tian J.H."/>
            <person name="Sheng Y."/>
            <person name="Liu T."/>
            <person name="Pan Y.S."/>
            <person name="Xia L.Y."/>
            <person name="Li J."/>
            <person name="Zhao F."/>
            <person name="Cao W.C."/>
        </authorList>
    </citation>
    <scope>NUCLEOTIDE SEQUENCE [LARGE SCALE GENOMIC DNA]</scope>
    <source>
        <strain evidence="3">HaeL-2018</strain>
    </source>
</reference>
<feature type="compositionally biased region" description="Polar residues" evidence="2">
    <location>
        <begin position="122"/>
        <end position="136"/>
    </location>
</feature>
<evidence type="ECO:0000313" key="4">
    <source>
        <dbReference type="Proteomes" id="UP000821853"/>
    </source>
</evidence>
<proteinExistence type="predicted"/>
<evidence type="ECO:0000256" key="1">
    <source>
        <dbReference type="SAM" id="Coils"/>
    </source>
</evidence>
<feature type="compositionally biased region" description="Low complexity" evidence="2">
    <location>
        <begin position="77"/>
        <end position="96"/>
    </location>
</feature>
<feature type="region of interest" description="Disordered" evidence="2">
    <location>
        <begin position="63"/>
        <end position="186"/>
    </location>
</feature>
<feature type="coiled-coil region" evidence="1">
    <location>
        <begin position="215"/>
        <end position="285"/>
    </location>
</feature>
<keyword evidence="1" id="KW-0175">Coiled coil</keyword>
<dbReference type="Proteomes" id="UP000821853">
    <property type="component" value="Chromosome 10"/>
</dbReference>
<dbReference type="AlphaFoldDB" id="A0A9J6FPS2"/>
<dbReference type="OMA" id="CKPICII"/>
<gene>
    <name evidence="3" type="ORF">HPB48_011149</name>
</gene>
<evidence type="ECO:0000256" key="2">
    <source>
        <dbReference type="SAM" id="MobiDB-lite"/>
    </source>
</evidence>
<name>A0A9J6FPS2_HAELO</name>
<comment type="caution">
    <text evidence="3">The sequence shown here is derived from an EMBL/GenBank/DDBJ whole genome shotgun (WGS) entry which is preliminary data.</text>
</comment>
<accession>A0A9J6FPS2</accession>
<feature type="compositionally biased region" description="Polar residues" evidence="2">
    <location>
        <begin position="144"/>
        <end position="186"/>
    </location>
</feature>
<protein>
    <submittedName>
        <fullName evidence="3">Uncharacterized protein</fullName>
    </submittedName>
</protein>
<dbReference type="EMBL" id="JABSTR010000002">
    <property type="protein sequence ID" value="KAH9364835.1"/>
    <property type="molecule type" value="Genomic_DNA"/>
</dbReference>